<dbReference type="AlphaFoldDB" id="A0A1A6C8S4"/>
<evidence type="ECO:0000259" key="14">
    <source>
        <dbReference type="Pfam" id="PF01292"/>
    </source>
</evidence>
<evidence type="ECO:0000256" key="3">
    <source>
        <dbReference type="ARBA" id="ARBA00022448"/>
    </source>
</evidence>
<keyword evidence="3" id="KW-0813">Transport</keyword>
<dbReference type="EMBL" id="JQSG02000001">
    <property type="protein sequence ID" value="OBS10968.1"/>
    <property type="molecule type" value="Genomic_DNA"/>
</dbReference>
<dbReference type="Gene3D" id="1.20.950.20">
    <property type="entry name" value="Transmembrane di-heme cytochromes, Chain C"/>
    <property type="match status" value="1"/>
</dbReference>
<keyword evidence="10" id="KW-0408">Iron</keyword>
<protein>
    <submittedName>
        <fullName evidence="15">Cytochrome b</fullName>
    </submittedName>
</protein>
<organism evidence="15 16">
    <name type="scientific">Acidihalobacter prosperus</name>
    <dbReference type="NCBI Taxonomy" id="160660"/>
    <lineage>
        <taxon>Bacteria</taxon>
        <taxon>Pseudomonadati</taxon>
        <taxon>Pseudomonadota</taxon>
        <taxon>Gammaproteobacteria</taxon>
        <taxon>Chromatiales</taxon>
        <taxon>Ectothiorhodospiraceae</taxon>
        <taxon>Acidihalobacter</taxon>
    </lineage>
</organism>
<evidence type="ECO:0000256" key="12">
    <source>
        <dbReference type="ARBA" id="ARBA00037975"/>
    </source>
</evidence>
<dbReference type="GO" id="GO:0009055">
    <property type="term" value="F:electron transfer activity"/>
    <property type="evidence" value="ECO:0007669"/>
    <property type="project" value="InterPro"/>
</dbReference>
<sequence length="184" mass="20512">MSLKDSNRRFGWLSITNHWLTATLVIVMLFVGFYMAGLPRGPEKLQMIGMHKSIGITILALAILRLFWRARNPMPDMLGNPPAWRHLAARTVQFSLLGLILLMPISGWIMSSAGGHPVSFFGLFTLPPLVDKSKALGEAFHEIHEILAFVIIALLVIHVLAALKHAFLDRDATLLRMLGRPGRD</sequence>
<keyword evidence="6 13" id="KW-0812">Transmembrane</keyword>
<comment type="caution">
    <text evidence="15">The sequence shown here is derived from an EMBL/GenBank/DDBJ whole genome shotgun (WGS) entry which is preliminary data.</text>
</comment>
<keyword evidence="7" id="KW-0479">Metal-binding</keyword>
<evidence type="ECO:0000313" key="16">
    <source>
        <dbReference type="Proteomes" id="UP000029273"/>
    </source>
</evidence>
<dbReference type="InterPro" id="IPR016174">
    <property type="entry name" value="Di-haem_cyt_TM"/>
</dbReference>
<evidence type="ECO:0000256" key="10">
    <source>
        <dbReference type="ARBA" id="ARBA00023004"/>
    </source>
</evidence>
<feature type="transmembrane region" description="Helical" evidence="13">
    <location>
        <begin position="12"/>
        <end position="36"/>
    </location>
</feature>
<feature type="transmembrane region" description="Helical" evidence="13">
    <location>
        <begin position="48"/>
        <end position="67"/>
    </location>
</feature>
<keyword evidence="4" id="KW-1003">Cell membrane</keyword>
<evidence type="ECO:0000256" key="8">
    <source>
        <dbReference type="ARBA" id="ARBA00022982"/>
    </source>
</evidence>
<feature type="domain" description="Cytochrome b561 bacterial/Ni-hydrogenase" evidence="14">
    <location>
        <begin position="9"/>
        <end position="179"/>
    </location>
</feature>
<reference evidence="15 16" key="1">
    <citation type="journal article" date="2014" name="Genome Announc.">
        <title>Draft Genome Sequence of the Iron-Oxidizing, Acidophilic, and Halotolerant 'Thiobacillus prosperus' Type Strain DSM 5130.</title>
        <authorList>
            <person name="Ossandon F.J."/>
            <person name="Cardenas J.P."/>
            <person name="Corbett M."/>
            <person name="Quatrini R."/>
            <person name="Holmes D.S."/>
            <person name="Watkin E."/>
        </authorList>
    </citation>
    <scope>NUCLEOTIDE SEQUENCE [LARGE SCALE GENOMIC DNA]</scope>
    <source>
        <strain evidence="15 16">DSM 5130</strain>
    </source>
</reference>
<evidence type="ECO:0000256" key="1">
    <source>
        <dbReference type="ARBA" id="ARBA00001970"/>
    </source>
</evidence>
<keyword evidence="5" id="KW-0349">Heme</keyword>
<dbReference type="GO" id="GO:0005886">
    <property type="term" value="C:plasma membrane"/>
    <property type="evidence" value="ECO:0007669"/>
    <property type="project" value="UniProtKB-SubCell"/>
</dbReference>
<dbReference type="SUPFAM" id="SSF81342">
    <property type="entry name" value="Transmembrane di-heme cytochromes"/>
    <property type="match status" value="1"/>
</dbReference>
<dbReference type="InterPro" id="IPR052168">
    <property type="entry name" value="Cytochrome_b561_oxidase"/>
</dbReference>
<dbReference type="GO" id="GO:0020037">
    <property type="term" value="F:heme binding"/>
    <property type="evidence" value="ECO:0007669"/>
    <property type="project" value="TreeGrafter"/>
</dbReference>
<dbReference type="Proteomes" id="UP000029273">
    <property type="component" value="Unassembled WGS sequence"/>
</dbReference>
<keyword evidence="11 13" id="KW-0472">Membrane</keyword>
<evidence type="ECO:0000256" key="11">
    <source>
        <dbReference type="ARBA" id="ARBA00023136"/>
    </source>
</evidence>
<dbReference type="GO" id="GO:0046872">
    <property type="term" value="F:metal ion binding"/>
    <property type="evidence" value="ECO:0007669"/>
    <property type="project" value="UniProtKB-KW"/>
</dbReference>
<feature type="transmembrane region" description="Helical" evidence="13">
    <location>
        <begin position="146"/>
        <end position="167"/>
    </location>
</feature>
<dbReference type="RefSeq" id="WP_038086677.1">
    <property type="nucleotide sequence ID" value="NZ_JQSG02000001.1"/>
</dbReference>
<evidence type="ECO:0000313" key="15">
    <source>
        <dbReference type="EMBL" id="OBS10968.1"/>
    </source>
</evidence>
<keyword evidence="16" id="KW-1185">Reference proteome</keyword>
<evidence type="ECO:0000256" key="2">
    <source>
        <dbReference type="ARBA" id="ARBA00004651"/>
    </source>
</evidence>
<keyword evidence="9 13" id="KW-1133">Transmembrane helix</keyword>
<name>A0A1A6C8S4_9GAMM</name>
<proteinExistence type="inferred from homology"/>
<dbReference type="GO" id="GO:0022904">
    <property type="term" value="P:respiratory electron transport chain"/>
    <property type="evidence" value="ECO:0007669"/>
    <property type="project" value="InterPro"/>
</dbReference>
<gene>
    <name evidence="15" type="ORF">Thpro_020684</name>
</gene>
<evidence type="ECO:0000256" key="6">
    <source>
        <dbReference type="ARBA" id="ARBA00022692"/>
    </source>
</evidence>
<dbReference type="PANTHER" id="PTHR30529">
    <property type="entry name" value="CYTOCHROME B561"/>
    <property type="match status" value="1"/>
</dbReference>
<evidence type="ECO:0000256" key="5">
    <source>
        <dbReference type="ARBA" id="ARBA00022617"/>
    </source>
</evidence>
<comment type="cofactor">
    <cofactor evidence="1">
        <name>heme b</name>
        <dbReference type="ChEBI" id="CHEBI:60344"/>
    </cofactor>
</comment>
<dbReference type="InterPro" id="IPR011577">
    <property type="entry name" value="Cyt_b561_bac/Ni-Hgenase"/>
</dbReference>
<evidence type="ECO:0000256" key="9">
    <source>
        <dbReference type="ARBA" id="ARBA00022989"/>
    </source>
</evidence>
<dbReference type="Pfam" id="PF01292">
    <property type="entry name" value="Ni_hydr_CYTB"/>
    <property type="match status" value="1"/>
</dbReference>
<comment type="subcellular location">
    <subcellularLocation>
        <location evidence="2">Cell membrane</location>
        <topology evidence="2">Multi-pass membrane protein</topology>
    </subcellularLocation>
</comment>
<dbReference type="OrthoDB" id="9793784at2"/>
<dbReference type="PANTHER" id="PTHR30529:SF1">
    <property type="entry name" value="CYTOCHROME B561 HOMOLOG 2"/>
    <property type="match status" value="1"/>
</dbReference>
<feature type="transmembrane region" description="Helical" evidence="13">
    <location>
        <begin position="87"/>
        <end position="110"/>
    </location>
</feature>
<comment type="similarity">
    <text evidence="12">Belongs to the cytochrome b561 family.</text>
</comment>
<keyword evidence="8" id="KW-0249">Electron transport</keyword>
<evidence type="ECO:0000256" key="4">
    <source>
        <dbReference type="ARBA" id="ARBA00022475"/>
    </source>
</evidence>
<evidence type="ECO:0000256" key="7">
    <source>
        <dbReference type="ARBA" id="ARBA00022723"/>
    </source>
</evidence>
<accession>A0A1A6C8S4</accession>
<evidence type="ECO:0000256" key="13">
    <source>
        <dbReference type="SAM" id="Phobius"/>
    </source>
</evidence>
<dbReference type="STRING" id="160660.BJI67_06680"/>